<organism evidence="2 3">
    <name type="scientific">Anabarilius grahami</name>
    <name type="common">Kanglang fish</name>
    <name type="synonym">Barilius grahami</name>
    <dbReference type="NCBI Taxonomy" id="495550"/>
    <lineage>
        <taxon>Eukaryota</taxon>
        <taxon>Metazoa</taxon>
        <taxon>Chordata</taxon>
        <taxon>Craniata</taxon>
        <taxon>Vertebrata</taxon>
        <taxon>Euteleostomi</taxon>
        <taxon>Actinopterygii</taxon>
        <taxon>Neopterygii</taxon>
        <taxon>Teleostei</taxon>
        <taxon>Ostariophysi</taxon>
        <taxon>Cypriniformes</taxon>
        <taxon>Xenocyprididae</taxon>
        <taxon>Xenocypridinae</taxon>
        <taxon>Xenocypridinae incertae sedis</taxon>
        <taxon>Anabarilius</taxon>
    </lineage>
</organism>
<comment type="caution">
    <text evidence="2">The sequence shown here is derived from an EMBL/GenBank/DDBJ whole genome shotgun (WGS) entry which is preliminary data.</text>
</comment>
<dbReference type="EMBL" id="RJVU01054446">
    <property type="protein sequence ID" value="ROL08920.1"/>
    <property type="molecule type" value="Genomic_DNA"/>
</dbReference>
<keyword evidence="3" id="KW-1185">Reference proteome</keyword>
<dbReference type="AlphaFoldDB" id="A0A3N0Y1D8"/>
<sequence>MAATLENPHKMATTTTPSHVSADRPESRHVSADCPESRHVSAFMCVSVKLVAIRKIIRNTGTIVCHFAIGEKRVRTRSRRNCLCRWQQNGPAQNWQDV</sequence>
<evidence type="ECO:0000313" key="3">
    <source>
        <dbReference type="Proteomes" id="UP000281406"/>
    </source>
</evidence>
<accession>A0A3N0Y1D8</accession>
<evidence type="ECO:0000256" key="1">
    <source>
        <dbReference type="SAM" id="MobiDB-lite"/>
    </source>
</evidence>
<feature type="compositionally biased region" description="Basic and acidic residues" evidence="1">
    <location>
        <begin position="21"/>
        <end position="35"/>
    </location>
</feature>
<proteinExistence type="predicted"/>
<dbReference type="OrthoDB" id="118234at2759"/>
<evidence type="ECO:0000313" key="2">
    <source>
        <dbReference type="EMBL" id="ROL08920.1"/>
    </source>
</evidence>
<reference evidence="2 3" key="1">
    <citation type="submission" date="2018-10" db="EMBL/GenBank/DDBJ databases">
        <title>Genome assembly for a Yunnan-Guizhou Plateau 3E fish, Anabarilius grahami (Regan), and its evolutionary and genetic applications.</title>
        <authorList>
            <person name="Jiang W."/>
        </authorList>
    </citation>
    <scope>NUCLEOTIDE SEQUENCE [LARGE SCALE GENOMIC DNA]</scope>
    <source>
        <strain evidence="2">AG-KIZ</strain>
        <tissue evidence="2">Muscle</tissue>
    </source>
</reference>
<dbReference type="Proteomes" id="UP000281406">
    <property type="component" value="Unassembled WGS sequence"/>
</dbReference>
<protein>
    <submittedName>
        <fullName evidence="2">Uncharacterized protein</fullName>
    </submittedName>
</protein>
<feature type="region of interest" description="Disordered" evidence="1">
    <location>
        <begin position="1"/>
        <end position="35"/>
    </location>
</feature>
<gene>
    <name evidence="2" type="ORF">DPX16_5256</name>
</gene>
<name>A0A3N0Y1D8_ANAGA</name>